<gene>
    <name evidence="6" type="primary">LOC110985507</name>
</gene>
<keyword evidence="5" id="KW-1185">Reference proteome</keyword>
<evidence type="ECO:0000256" key="1">
    <source>
        <dbReference type="ARBA" id="ARBA00004141"/>
    </source>
</evidence>
<dbReference type="GeneID" id="110985507"/>
<organism evidence="5 6">
    <name type="scientific">Acanthaster planci</name>
    <name type="common">Crown-of-thorns starfish</name>
    <dbReference type="NCBI Taxonomy" id="133434"/>
    <lineage>
        <taxon>Eukaryota</taxon>
        <taxon>Metazoa</taxon>
        <taxon>Echinodermata</taxon>
        <taxon>Eleutherozoa</taxon>
        <taxon>Asterozoa</taxon>
        <taxon>Asteroidea</taxon>
        <taxon>Valvatacea</taxon>
        <taxon>Valvatida</taxon>
        <taxon>Acanthasteridae</taxon>
        <taxon>Acanthaster</taxon>
    </lineage>
</organism>
<feature type="region of interest" description="Disordered" evidence="2">
    <location>
        <begin position="374"/>
        <end position="401"/>
    </location>
</feature>
<dbReference type="InterPro" id="IPR050327">
    <property type="entry name" value="Proton-linked_MCT"/>
</dbReference>
<feature type="transmembrane region" description="Helical" evidence="3">
    <location>
        <begin position="115"/>
        <end position="137"/>
    </location>
</feature>
<comment type="subcellular location">
    <subcellularLocation>
        <location evidence="1">Membrane</location>
        <topology evidence="1">Multi-pass membrane protein</topology>
    </subcellularLocation>
</comment>
<proteinExistence type="predicted"/>
<dbReference type="Pfam" id="PF07690">
    <property type="entry name" value="MFS_1"/>
    <property type="match status" value="1"/>
</dbReference>
<evidence type="ECO:0000256" key="3">
    <source>
        <dbReference type="SAM" id="Phobius"/>
    </source>
</evidence>
<dbReference type="OMA" id="NDEYPVE"/>
<sequence>MTLLFCSPFSPLLIRRLSPRVVALLGTVVFSGGMVATSFVPALPYAFLTFGVLVGFGGNLIYQSGIKVIFDWYPRDNCSRAMSAALLGTAVGVFVFAPLFRALTALYGWRNALRIIGGGYFLLSAACGVFLASPVTIESEAPEMGREGGSGEDIPPDAASKLVGGKGADEEETLQRRFVRALLQADLWLWLFGFMLSNVAWTFFLINYASFMEHDRSFTTDQITQALVLGAVGEILGKVVLSLLGDRLPCLKIYEVVATGVLAAVACGLVTVLHNVTTILIFSFVLGPVRSVSYASPYPSAMEIFGDYGSNLVTVILLIPIGIGSFLGGPVTGSIYDSMGDYTVALFIVASIFMCSSVCLIVIPVKKRLQSRRAARHRSTSSSTIPSAAKHDRVSAKELET</sequence>
<dbReference type="Gene3D" id="1.20.1250.20">
    <property type="entry name" value="MFS general substrate transporter like domains"/>
    <property type="match status" value="2"/>
</dbReference>
<dbReference type="GO" id="GO:0008028">
    <property type="term" value="F:monocarboxylic acid transmembrane transporter activity"/>
    <property type="evidence" value="ECO:0007669"/>
    <property type="project" value="TreeGrafter"/>
</dbReference>
<feature type="transmembrane region" description="Helical" evidence="3">
    <location>
        <begin position="342"/>
        <end position="363"/>
    </location>
</feature>
<dbReference type="PROSITE" id="PS50850">
    <property type="entry name" value="MFS"/>
    <property type="match status" value="1"/>
</dbReference>
<keyword evidence="3" id="KW-0812">Transmembrane</keyword>
<dbReference type="PANTHER" id="PTHR11360:SF172">
    <property type="entry name" value="MAJOR FACILITATOR SUPERFAMILY (MFS) PROFILE DOMAIN-CONTAINING PROTEIN"/>
    <property type="match status" value="1"/>
</dbReference>
<dbReference type="InterPro" id="IPR036259">
    <property type="entry name" value="MFS_trans_sf"/>
</dbReference>
<protein>
    <submittedName>
        <fullName evidence="6">Monocarboxylate transporter 12-B-like isoform X1</fullName>
    </submittedName>
</protein>
<evidence type="ECO:0000313" key="6">
    <source>
        <dbReference type="RefSeq" id="XP_022102258.1"/>
    </source>
</evidence>
<feature type="transmembrane region" description="Helical" evidence="3">
    <location>
        <begin position="253"/>
        <end position="273"/>
    </location>
</feature>
<feature type="transmembrane region" description="Helical" evidence="3">
    <location>
        <begin position="223"/>
        <end position="241"/>
    </location>
</feature>
<feature type="transmembrane region" description="Helical" evidence="3">
    <location>
        <begin position="21"/>
        <end position="39"/>
    </location>
</feature>
<feature type="transmembrane region" description="Helical" evidence="3">
    <location>
        <begin position="187"/>
        <end position="211"/>
    </location>
</feature>
<feature type="domain" description="Major facilitator superfamily (MFS) profile" evidence="4">
    <location>
        <begin position="1"/>
        <end position="368"/>
    </location>
</feature>
<dbReference type="InterPro" id="IPR011701">
    <property type="entry name" value="MFS"/>
</dbReference>
<reference evidence="6" key="1">
    <citation type="submission" date="2025-08" db="UniProtKB">
        <authorList>
            <consortium name="RefSeq"/>
        </authorList>
    </citation>
    <scope>IDENTIFICATION</scope>
</reference>
<dbReference type="AlphaFoldDB" id="A0A8B7Z9B5"/>
<evidence type="ECO:0000313" key="5">
    <source>
        <dbReference type="Proteomes" id="UP000694845"/>
    </source>
</evidence>
<feature type="transmembrane region" description="Helical" evidence="3">
    <location>
        <begin position="45"/>
        <end position="62"/>
    </location>
</feature>
<dbReference type="GO" id="GO:0016020">
    <property type="term" value="C:membrane"/>
    <property type="evidence" value="ECO:0007669"/>
    <property type="project" value="UniProtKB-SubCell"/>
</dbReference>
<keyword evidence="3" id="KW-0472">Membrane</keyword>
<dbReference type="KEGG" id="aplc:110985507"/>
<evidence type="ECO:0000256" key="2">
    <source>
        <dbReference type="SAM" id="MobiDB-lite"/>
    </source>
</evidence>
<name>A0A8B7Z9B5_ACAPL</name>
<dbReference type="SUPFAM" id="SSF103473">
    <property type="entry name" value="MFS general substrate transporter"/>
    <property type="match status" value="1"/>
</dbReference>
<feature type="transmembrane region" description="Helical" evidence="3">
    <location>
        <begin position="308"/>
        <end position="330"/>
    </location>
</feature>
<accession>A0A8B7Z9B5</accession>
<feature type="transmembrane region" description="Helical" evidence="3">
    <location>
        <begin position="279"/>
        <end position="296"/>
    </location>
</feature>
<feature type="compositionally biased region" description="Basic and acidic residues" evidence="2">
    <location>
        <begin position="389"/>
        <end position="401"/>
    </location>
</feature>
<keyword evidence="3" id="KW-1133">Transmembrane helix</keyword>
<dbReference type="PANTHER" id="PTHR11360">
    <property type="entry name" value="MONOCARBOXYLATE TRANSPORTER"/>
    <property type="match status" value="1"/>
</dbReference>
<dbReference type="RefSeq" id="XP_022102258.1">
    <property type="nucleotide sequence ID" value="XM_022246566.1"/>
</dbReference>
<feature type="transmembrane region" description="Helical" evidence="3">
    <location>
        <begin position="83"/>
        <end position="109"/>
    </location>
</feature>
<evidence type="ECO:0000259" key="4">
    <source>
        <dbReference type="PROSITE" id="PS50850"/>
    </source>
</evidence>
<dbReference type="Proteomes" id="UP000694845">
    <property type="component" value="Unplaced"/>
</dbReference>
<dbReference type="InterPro" id="IPR020846">
    <property type="entry name" value="MFS_dom"/>
</dbReference>
<dbReference type="OrthoDB" id="2213137at2759"/>